<evidence type="ECO:0000256" key="1">
    <source>
        <dbReference type="SAM" id="MobiDB-lite"/>
    </source>
</evidence>
<dbReference type="AlphaFoldDB" id="A0A1I8C1U4"/>
<feature type="compositionally biased region" description="Low complexity" evidence="1">
    <location>
        <begin position="18"/>
        <end position="28"/>
    </location>
</feature>
<feature type="domain" description="SCP" evidence="2">
    <location>
        <begin position="144"/>
        <end position="289"/>
    </location>
</feature>
<dbReference type="InterPro" id="IPR014044">
    <property type="entry name" value="CAP_dom"/>
</dbReference>
<dbReference type="WBParaSite" id="MhA1_Contig90.frz3.gene2">
    <property type="protein sequence ID" value="MhA1_Contig90.frz3.gene2"/>
    <property type="gene ID" value="MhA1_Contig90.frz3.gene2"/>
</dbReference>
<dbReference type="InterPro" id="IPR001283">
    <property type="entry name" value="CRISP-related"/>
</dbReference>
<dbReference type="SUPFAM" id="SSF55797">
    <property type="entry name" value="PR-1-like"/>
    <property type="match status" value="1"/>
</dbReference>
<dbReference type="InterPro" id="IPR035940">
    <property type="entry name" value="CAP_sf"/>
</dbReference>
<sequence>MRWIFGGQKNGDIPNNLSAPSTSASTPARRQPTENNLNKKRRSFAAFLRASLRSTSKSVDCANIGRITTKSGSLVKNNSLLTSSRTFDVPRSTTDHLSPDRFCPSLSPAPSACHSEPAGTSGSASDGQLDRSLMKICTDVKYENRRRPKFAAIYGIPPLLWSQELAELAKTWALKLTQRGRLLFPELPGIGENIYLLASDNNLERPQGSESFKGSTGDHLTTGNELVALWAAEARHFDFSRPSWSQECRHFTQMIWRGSTEMGVARHWETATDCMAIVVFYRPSGNCNLPGEFSANLPQPDDIPEYALEASSLQALSQALNRTDLGDGGFRKGAASLPPRSYSSTNSTKILKC</sequence>
<evidence type="ECO:0000313" key="4">
    <source>
        <dbReference type="WBParaSite" id="MhA1_Contig90.frz3.gene2"/>
    </source>
</evidence>
<keyword evidence="3" id="KW-1185">Reference proteome</keyword>
<dbReference type="Proteomes" id="UP000095281">
    <property type="component" value="Unplaced"/>
</dbReference>
<evidence type="ECO:0000259" key="2">
    <source>
        <dbReference type="SMART" id="SM00198"/>
    </source>
</evidence>
<organism evidence="3 4">
    <name type="scientific">Meloidogyne hapla</name>
    <name type="common">Root-knot nematode worm</name>
    <dbReference type="NCBI Taxonomy" id="6305"/>
    <lineage>
        <taxon>Eukaryota</taxon>
        <taxon>Metazoa</taxon>
        <taxon>Ecdysozoa</taxon>
        <taxon>Nematoda</taxon>
        <taxon>Chromadorea</taxon>
        <taxon>Rhabditida</taxon>
        <taxon>Tylenchina</taxon>
        <taxon>Tylenchomorpha</taxon>
        <taxon>Tylenchoidea</taxon>
        <taxon>Meloidogynidae</taxon>
        <taxon>Meloidogyninae</taxon>
        <taxon>Meloidogyne</taxon>
    </lineage>
</organism>
<proteinExistence type="predicted"/>
<feature type="region of interest" description="Disordered" evidence="1">
    <location>
        <begin position="1"/>
        <end position="40"/>
    </location>
</feature>
<dbReference type="InterPro" id="IPR034113">
    <property type="entry name" value="SCP_GAPR1-like"/>
</dbReference>
<protein>
    <submittedName>
        <fullName evidence="4">SCP domain-containing protein</fullName>
    </submittedName>
</protein>
<dbReference type="Gene3D" id="3.40.33.10">
    <property type="entry name" value="CAP"/>
    <property type="match status" value="1"/>
</dbReference>
<dbReference type="OMA" id="NCITANE"/>
<dbReference type="PANTHER" id="PTHR10334">
    <property type="entry name" value="CYSTEINE-RICH SECRETORY PROTEIN-RELATED"/>
    <property type="match status" value="1"/>
</dbReference>
<evidence type="ECO:0000313" key="3">
    <source>
        <dbReference type="Proteomes" id="UP000095281"/>
    </source>
</evidence>
<feature type="region of interest" description="Disordered" evidence="1">
    <location>
        <begin position="108"/>
        <end position="127"/>
    </location>
</feature>
<dbReference type="GO" id="GO:0005576">
    <property type="term" value="C:extracellular region"/>
    <property type="evidence" value="ECO:0007669"/>
    <property type="project" value="InterPro"/>
</dbReference>
<dbReference type="InterPro" id="IPR018244">
    <property type="entry name" value="Allrgn_V5/Tpx1_CS"/>
</dbReference>
<dbReference type="PRINTS" id="PR00837">
    <property type="entry name" value="V5TPXLIKE"/>
</dbReference>
<reference evidence="4" key="1">
    <citation type="submission" date="2016-11" db="UniProtKB">
        <authorList>
            <consortium name="WormBaseParasite"/>
        </authorList>
    </citation>
    <scope>IDENTIFICATION</scope>
</reference>
<dbReference type="SMART" id="SM00198">
    <property type="entry name" value="SCP"/>
    <property type="match status" value="1"/>
</dbReference>
<name>A0A1I8C1U4_MELHA</name>
<dbReference type="CDD" id="cd05382">
    <property type="entry name" value="CAP_GAPR1-like"/>
    <property type="match status" value="1"/>
</dbReference>
<dbReference type="PROSITE" id="PS01009">
    <property type="entry name" value="CRISP_1"/>
    <property type="match status" value="1"/>
</dbReference>
<dbReference type="Pfam" id="PF00188">
    <property type="entry name" value="CAP"/>
    <property type="match status" value="1"/>
</dbReference>
<accession>A0A1I8C1U4</accession>